<gene>
    <name evidence="1" type="ORF">O3W52_04385</name>
</gene>
<dbReference type="RefSeq" id="WP_269275885.1">
    <property type="nucleotide sequence ID" value="NZ_JAPVOI010000004.1"/>
</dbReference>
<name>A0ABT4KBV5_9HYPH</name>
<reference evidence="1" key="1">
    <citation type="submission" date="2022-10" db="EMBL/GenBank/DDBJ databases">
        <title>Whole genome sequencing of three plant growth promoting bacteria isolated from Vachellia tortilis subsp. raddiana in Morocco.</title>
        <authorList>
            <person name="Hnini M."/>
            <person name="Zouagui R."/>
            <person name="Zouagui H."/>
            <person name="Chemao Elfihri M.-W."/>
            <person name="Ibrahimi A."/>
            <person name="Sbabou L."/>
            <person name="Aurag J."/>
        </authorList>
    </citation>
    <scope>NUCLEOTIDE SEQUENCE</scope>
    <source>
        <strain evidence="1">LMR678</strain>
    </source>
</reference>
<sequence length="271" mass="29511">MQTLARTLGLCSIRRFSVAGLALYPQGKRSSSEWGAAPTILRRLSITPSARRKGFTAREGIRTGTQGARGDAYRIAYEQPINYADPRGQAIEQVIKTRVPQSAINEANALMRVEGASSKQILARVADDGTVTFEQLPDVQQLDYITRGLNEAAKKGEAAGAMGGQTALGRAYEGLSREIRSTLRDLVPEYGQALDVAADAIGQSKAVELGSKALSRRWPAISLQKPFRVCQRQSAAAWRKASVLRLMRRSPTLPALCRTATWILARQSRAS</sequence>
<dbReference type="EMBL" id="JAPVOI010000004">
    <property type="protein sequence ID" value="MCZ4089323.1"/>
    <property type="molecule type" value="Genomic_DNA"/>
</dbReference>
<organism evidence="1 2">
    <name type="scientific">Sinorhizobium psoraleae</name>
    <dbReference type="NCBI Taxonomy" id="520838"/>
    <lineage>
        <taxon>Bacteria</taxon>
        <taxon>Pseudomonadati</taxon>
        <taxon>Pseudomonadota</taxon>
        <taxon>Alphaproteobacteria</taxon>
        <taxon>Hyphomicrobiales</taxon>
        <taxon>Rhizobiaceae</taxon>
        <taxon>Sinorhizobium/Ensifer group</taxon>
        <taxon>Sinorhizobium</taxon>
    </lineage>
</organism>
<evidence type="ECO:0000313" key="2">
    <source>
        <dbReference type="Proteomes" id="UP001079430"/>
    </source>
</evidence>
<proteinExistence type="predicted"/>
<accession>A0ABT4KBV5</accession>
<protein>
    <submittedName>
        <fullName evidence="1">Uncharacterized protein</fullName>
    </submittedName>
</protein>
<comment type="caution">
    <text evidence="1">The sequence shown here is derived from an EMBL/GenBank/DDBJ whole genome shotgun (WGS) entry which is preliminary data.</text>
</comment>
<keyword evidence="2" id="KW-1185">Reference proteome</keyword>
<dbReference type="Proteomes" id="UP001079430">
    <property type="component" value="Unassembled WGS sequence"/>
</dbReference>
<evidence type="ECO:0000313" key="1">
    <source>
        <dbReference type="EMBL" id="MCZ4089323.1"/>
    </source>
</evidence>